<reference evidence="2 3" key="1">
    <citation type="submission" date="2020-02" db="EMBL/GenBank/DDBJ databases">
        <title>Draft genome sequence of Lactococcus sp. Hs20B0-1.</title>
        <authorList>
            <person name="Noda S."/>
            <person name="Yuki M."/>
            <person name="Ohkuma M."/>
        </authorList>
    </citation>
    <scope>NUCLEOTIDE SEQUENCE [LARGE SCALE GENOMIC DNA]</scope>
    <source>
        <strain evidence="2 3">Hs20B0-1</strain>
    </source>
</reference>
<dbReference type="Gene3D" id="3.40.50.300">
    <property type="entry name" value="P-loop containing nucleotide triphosphate hydrolases"/>
    <property type="match status" value="1"/>
</dbReference>
<dbReference type="Proteomes" id="UP000475928">
    <property type="component" value="Unassembled WGS sequence"/>
</dbReference>
<comment type="caution">
    <text evidence="2">The sequence shown here is derived from an EMBL/GenBank/DDBJ whole genome shotgun (WGS) entry which is preliminary data.</text>
</comment>
<dbReference type="InterPro" id="IPR027417">
    <property type="entry name" value="P-loop_NTPase"/>
</dbReference>
<dbReference type="PANTHER" id="PTHR24220:SF659">
    <property type="entry name" value="TRANSPORTER, PUTATIVE-RELATED"/>
    <property type="match status" value="1"/>
</dbReference>
<dbReference type="Pfam" id="PF00005">
    <property type="entry name" value="ABC_tran"/>
    <property type="match status" value="1"/>
</dbReference>
<evidence type="ECO:0000259" key="1">
    <source>
        <dbReference type="Pfam" id="PF00005"/>
    </source>
</evidence>
<organism evidence="2 3">
    <name type="scientific">Pseudolactococcus insecticola</name>
    <dbReference type="NCBI Taxonomy" id="2709158"/>
    <lineage>
        <taxon>Bacteria</taxon>
        <taxon>Bacillati</taxon>
        <taxon>Bacillota</taxon>
        <taxon>Bacilli</taxon>
        <taxon>Lactobacillales</taxon>
        <taxon>Streptococcaceae</taxon>
        <taxon>Pseudolactococcus</taxon>
    </lineage>
</organism>
<evidence type="ECO:0000313" key="3">
    <source>
        <dbReference type="Proteomes" id="UP000475928"/>
    </source>
</evidence>
<dbReference type="GO" id="GO:0022857">
    <property type="term" value="F:transmembrane transporter activity"/>
    <property type="evidence" value="ECO:0007669"/>
    <property type="project" value="TreeGrafter"/>
</dbReference>
<dbReference type="InterPro" id="IPR003439">
    <property type="entry name" value="ABC_transporter-like_ATP-bd"/>
</dbReference>
<dbReference type="EMBL" id="BLLH01000004">
    <property type="protein sequence ID" value="GFH40554.1"/>
    <property type="molecule type" value="Genomic_DNA"/>
</dbReference>
<keyword evidence="3" id="KW-1185">Reference proteome</keyword>
<dbReference type="AlphaFoldDB" id="A0A6A0B865"/>
<name>A0A6A0B865_9LACT</name>
<dbReference type="SUPFAM" id="SSF52540">
    <property type="entry name" value="P-loop containing nucleoside triphosphate hydrolases"/>
    <property type="match status" value="1"/>
</dbReference>
<dbReference type="InterPro" id="IPR015854">
    <property type="entry name" value="ABC_transpr_LolD-like"/>
</dbReference>
<dbReference type="GO" id="GO:0005524">
    <property type="term" value="F:ATP binding"/>
    <property type="evidence" value="ECO:0007669"/>
    <property type="project" value="InterPro"/>
</dbReference>
<dbReference type="GO" id="GO:0005886">
    <property type="term" value="C:plasma membrane"/>
    <property type="evidence" value="ECO:0007669"/>
    <property type="project" value="TreeGrafter"/>
</dbReference>
<accession>A0A6A0B865</accession>
<dbReference type="PANTHER" id="PTHR24220">
    <property type="entry name" value="IMPORT ATP-BINDING PROTEIN"/>
    <property type="match status" value="1"/>
</dbReference>
<dbReference type="GO" id="GO:0016887">
    <property type="term" value="F:ATP hydrolysis activity"/>
    <property type="evidence" value="ECO:0007669"/>
    <property type="project" value="InterPro"/>
</dbReference>
<protein>
    <recommendedName>
        <fullName evidence="1">ABC transporter domain-containing protein</fullName>
    </recommendedName>
</protein>
<sequence>MIQESLVIDNYSVLENILVPAVYAQKAKKIEALTHANELMASLNISDIQNKKGRQLSLGQRQRVAIARALVLKPEIILADEPTSSVDEKNQERILSLLMALKKQGTGIVIASHDKQVLDIADKKYKITDKNIVSVSHIC</sequence>
<gene>
    <name evidence="2" type="ORF">Hs20B_09520</name>
</gene>
<evidence type="ECO:0000313" key="2">
    <source>
        <dbReference type="EMBL" id="GFH40554.1"/>
    </source>
</evidence>
<feature type="domain" description="ABC transporter" evidence="1">
    <location>
        <begin position="3"/>
        <end position="84"/>
    </location>
</feature>
<proteinExistence type="predicted"/>